<dbReference type="Proteomes" id="UP000215539">
    <property type="component" value="Chromosome 1"/>
</dbReference>
<feature type="domain" description="NAD(P)-binding" evidence="9">
    <location>
        <begin position="11"/>
        <end position="196"/>
    </location>
</feature>
<evidence type="ECO:0000256" key="4">
    <source>
        <dbReference type="ARBA" id="ARBA00023002"/>
    </source>
</evidence>
<evidence type="ECO:0000256" key="1">
    <source>
        <dbReference type="ARBA" id="ARBA00005173"/>
    </source>
</evidence>
<evidence type="ECO:0000313" key="10">
    <source>
        <dbReference type="EMBL" id="AMD85303.1"/>
    </source>
</evidence>
<keyword evidence="4" id="KW-0560">Oxidoreductase</keyword>
<dbReference type="InterPro" id="IPR044201">
    <property type="entry name" value="DVR-like"/>
</dbReference>
<organism evidence="11 13">
    <name type="scientific">Capnocytophaga haemolytica</name>
    <dbReference type="NCBI Taxonomy" id="45243"/>
    <lineage>
        <taxon>Bacteria</taxon>
        <taxon>Pseudomonadati</taxon>
        <taxon>Bacteroidota</taxon>
        <taxon>Flavobacteriia</taxon>
        <taxon>Flavobacteriales</taxon>
        <taxon>Flavobacteriaceae</taxon>
        <taxon>Capnocytophaga</taxon>
    </lineage>
</organism>
<reference evidence="11 13" key="2">
    <citation type="submission" date="2017-06" db="EMBL/GenBank/DDBJ databases">
        <authorList>
            <consortium name="Pathogen Informatics"/>
        </authorList>
    </citation>
    <scope>NUCLEOTIDE SEQUENCE [LARGE SCALE GENOMIC DNA]</scope>
    <source>
        <strain evidence="11 13">NCTC12947</strain>
    </source>
</reference>
<keyword evidence="2" id="KW-0521">NADP</keyword>
<dbReference type="AlphaFoldDB" id="A0AAX2GXS4"/>
<dbReference type="PANTHER" id="PTHR47378">
    <property type="entry name" value="DIVINYL CHLOROPHYLLIDE A 8-VINYL-REDUCTASE, CHLOROPLASTIC"/>
    <property type="match status" value="1"/>
</dbReference>
<dbReference type="InterPro" id="IPR036291">
    <property type="entry name" value="NAD(P)-bd_dom_sf"/>
</dbReference>
<evidence type="ECO:0000256" key="2">
    <source>
        <dbReference type="ARBA" id="ARBA00022857"/>
    </source>
</evidence>
<keyword evidence="3" id="KW-0809">Transit peptide</keyword>
<comment type="pathway">
    <text evidence="1">Porphyrin-containing compound metabolism; chlorophyll biosynthesis.</text>
</comment>
<evidence type="ECO:0000256" key="6">
    <source>
        <dbReference type="ARBA" id="ARBA00024059"/>
    </source>
</evidence>
<evidence type="ECO:0000256" key="3">
    <source>
        <dbReference type="ARBA" id="ARBA00022946"/>
    </source>
</evidence>
<dbReference type="EMBL" id="LT906449">
    <property type="protein sequence ID" value="SNV03344.1"/>
    <property type="molecule type" value="Genomic_DNA"/>
</dbReference>
<comment type="catalytic activity">
    <reaction evidence="8">
        <text>protochlorophyllide a + NADP(+) = 3,8-divinyl protochlorophyllide a + NADPH + H(+)</text>
        <dbReference type="Rhea" id="RHEA:48884"/>
        <dbReference type="ChEBI" id="CHEBI:15378"/>
        <dbReference type="ChEBI" id="CHEBI:57783"/>
        <dbReference type="ChEBI" id="CHEBI:58349"/>
        <dbReference type="ChEBI" id="CHEBI:58632"/>
        <dbReference type="ChEBI" id="CHEBI:83350"/>
        <dbReference type="EC" id="1.3.1.75"/>
    </reaction>
</comment>
<dbReference type="Pfam" id="PF13460">
    <property type="entry name" value="NAD_binding_10"/>
    <property type="match status" value="1"/>
</dbReference>
<dbReference type="GO" id="GO:0033728">
    <property type="term" value="F:3,8-divinyl protochlorophyllide a 8-vinyl-reductase (NADPH) activity"/>
    <property type="evidence" value="ECO:0007669"/>
    <property type="project" value="UniProtKB-EC"/>
</dbReference>
<dbReference type="PANTHER" id="PTHR47378:SF1">
    <property type="entry name" value="DIVINYL CHLOROPHYLLIDE A 8-VINYL-REDUCTASE, CHLOROPLASTIC"/>
    <property type="match status" value="1"/>
</dbReference>
<reference evidence="10 12" key="1">
    <citation type="submission" date="2016-02" db="EMBL/GenBank/DDBJ databases">
        <authorList>
            <person name="Holder M.E."/>
            <person name="Ajami N.J."/>
            <person name="Petrosino J.F."/>
        </authorList>
    </citation>
    <scope>NUCLEOTIDE SEQUENCE [LARGE SCALE GENOMIC DNA]</scope>
    <source>
        <strain evidence="10 12">CCUG 32990</strain>
    </source>
</reference>
<dbReference type="EC" id="1.3.1.75" evidence="6"/>
<keyword evidence="5" id="KW-0149">Chlorophyll biosynthesis</keyword>
<evidence type="ECO:0000256" key="8">
    <source>
        <dbReference type="ARBA" id="ARBA00049498"/>
    </source>
</evidence>
<dbReference type="KEGG" id="chg:AXF12_07145"/>
<dbReference type="Gene3D" id="3.40.50.720">
    <property type="entry name" value="NAD(P)-binding Rossmann-like Domain"/>
    <property type="match status" value="1"/>
</dbReference>
<dbReference type="SUPFAM" id="SSF51735">
    <property type="entry name" value="NAD(P)-binding Rossmann-fold domains"/>
    <property type="match status" value="1"/>
</dbReference>
<evidence type="ECO:0000256" key="5">
    <source>
        <dbReference type="ARBA" id="ARBA00023171"/>
    </source>
</evidence>
<protein>
    <recommendedName>
        <fullName evidence="7">Divinyl chlorophyllide a 8-vinyl-reductase, chloroplastic</fullName>
        <ecNumber evidence="6">1.3.1.75</ecNumber>
    </recommendedName>
</protein>
<dbReference type="GO" id="GO:0015995">
    <property type="term" value="P:chlorophyll biosynthetic process"/>
    <property type="evidence" value="ECO:0007669"/>
    <property type="project" value="UniProtKB-KW"/>
</dbReference>
<proteinExistence type="predicted"/>
<dbReference type="EMBL" id="CP014227">
    <property type="protein sequence ID" value="AMD85303.1"/>
    <property type="molecule type" value="Genomic_DNA"/>
</dbReference>
<keyword evidence="12" id="KW-1185">Reference proteome</keyword>
<gene>
    <name evidence="10" type="ORF">AXF12_07145</name>
    <name evidence="11" type="ORF">SAMEA44541418_00270</name>
</gene>
<evidence type="ECO:0000256" key="7">
    <source>
        <dbReference type="ARBA" id="ARBA00024089"/>
    </source>
</evidence>
<evidence type="ECO:0000313" key="13">
    <source>
        <dbReference type="Proteomes" id="UP000215539"/>
    </source>
</evidence>
<dbReference type="RefSeq" id="WP_066429669.1">
    <property type="nucleotide sequence ID" value="NZ_CP014227.1"/>
</dbReference>
<accession>A0AAX2GXS4</accession>
<evidence type="ECO:0000313" key="12">
    <source>
        <dbReference type="Proteomes" id="UP000065822"/>
    </source>
</evidence>
<evidence type="ECO:0000313" key="11">
    <source>
        <dbReference type="EMBL" id="SNV03344.1"/>
    </source>
</evidence>
<evidence type="ECO:0000259" key="9">
    <source>
        <dbReference type="Pfam" id="PF13460"/>
    </source>
</evidence>
<dbReference type="Proteomes" id="UP000065822">
    <property type="component" value="Chromosome"/>
</dbReference>
<sequence length="289" mass="31790">MNEQETVLVVGATGYLGRYIVAELHRRGVRVRAVVRSRVRAEEEGAWGAPSLEGLVDEWAEGAVTDLTFTTELAKGVDRVISALGVTKQKADPWAVDYGANLNVLRSAVEYDVKSFCFVNVIGGDKCPAQLTKAKAAFVKDLKASAIISEVVNPPAYFSDMTEVFKMAQQGRVYLFAPEVRINPIHGADLAAFCVDRLLEGKVGEWNVGGPEVFTWREVATCVFEALGKPAKISRVSPMVLKPLIGIMQLFNERKADTLRFVSWSMTHDCMGQTTGTHKLLDFYTAQAR</sequence>
<dbReference type="InterPro" id="IPR016040">
    <property type="entry name" value="NAD(P)-bd_dom"/>
</dbReference>
<name>A0AAX2GXS4_9FLAO</name>